<organism evidence="1 2">
    <name type="scientific">Eumeta variegata</name>
    <name type="common">Bagworm moth</name>
    <name type="synonym">Eumeta japonica</name>
    <dbReference type="NCBI Taxonomy" id="151549"/>
    <lineage>
        <taxon>Eukaryota</taxon>
        <taxon>Metazoa</taxon>
        <taxon>Ecdysozoa</taxon>
        <taxon>Arthropoda</taxon>
        <taxon>Hexapoda</taxon>
        <taxon>Insecta</taxon>
        <taxon>Pterygota</taxon>
        <taxon>Neoptera</taxon>
        <taxon>Endopterygota</taxon>
        <taxon>Lepidoptera</taxon>
        <taxon>Glossata</taxon>
        <taxon>Ditrysia</taxon>
        <taxon>Tineoidea</taxon>
        <taxon>Psychidae</taxon>
        <taxon>Oiketicinae</taxon>
        <taxon>Eumeta</taxon>
    </lineage>
</organism>
<dbReference type="AlphaFoldDB" id="A0A4C2A4P1"/>
<comment type="caution">
    <text evidence="1">The sequence shown here is derived from an EMBL/GenBank/DDBJ whole genome shotgun (WGS) entry which is preliminary data.</text>
</comment>
<name>A0A4C2A4P1_EUMVA</name>
<gene>
    <name evidence="1" type="ORF">EVAR_68993_1</name>
</gene>
<reference evidence="1 2" key="1">
    <citation type="journal article" date="2019" name="Commun. Biol.">
        <title>The bagworm genome reveals a unique fibroin gene that provides high tensile strength.</title>
        <authorList>
            <person name="Kono N."/>
            <person name="Nakamura H."/>
            <person name="Ohtoshi R."/>
            <person name="Tomita M."/>
            <person name="Numata K."/>
            <person name="Arakawa K."/>
        </authorList>
    </citation>
    <scope>NUCLEOTIDE SEQUENCE [LARGE SCALE GENOMIC DNA]</scope>
</reference>
<proteinExistence type="predicted"/>
<evidence type="ECO:0000313" key="2">
    <source>
        <dbReference type="Proteomes" id="UP000299102"/>
    </source>
</evidence>
<accession>A0A4C2A4P1</accession>
<dbReference type="Proteomes" id="UP000299102">
    <property type="component" value="Unassembled WGS sequence"/>
</dbReference>
<protein>
    <submittedName>
        <fullName evidence="1">Uncharacterized protein</fullName>
    </submittedName>
</protein>
<dbReference type="EMBL" id="BGZK01002588">
    <property type="protein sequence ID" value="GBP95130.1"/>
    <property type="molecule type" value="Genomic_DNA"/>
</dbReference>
<sequence length="111" mass="12347">MHRKSAQPGPRRRVVFTEGLSPPALIDGWTPGPESTFVRGGVIEWPATMQARRFYSITSDSTDCPNRDAVISNRRVDECRTCARIDAAVERDEVTWNIEIARGTSSAVRSV</sequence>
<keyword evidence="2" id="KW-1185">Reference proteome</keyword>
<evidence type="ECO:0000313" key="1">
    <source>
        <dbReference type="EMBL" id="GBP95130.1"/>
    </source>
</evidence>